<evidence type="ECO:0000313" key="4">
    <source>
        <dbReference type="Proteomes" id="UP001172159"/>
    </source>
</evidence>
<comment type="caution">
    <text evidence="3">The sequence shown here is derived from an EMBL/GenBank/DDBJ whole genome shotgun (WGS) entry which is preliminary data.</text>
</comment>
<feature type="coiled-coil region" evidence="1">
    <location>
        <begin position="147"/>
        <end position="216"/>
    </location>
</feature>
<evidence type="ECO:0000256" key="1">
    <source>
        <dbReference type="SAM" id="Coils"/>
    </source>
</evidence>
<protein>
    <submittedName>
        <fullName evidence="3">Uncharacterized protein</fullName>
    </submittedName>
</protein>
<dbReference type="EMBL" id="JAUKTV010000005">
    <property type="protein sequence ID" value="KAK0737105.1"/>
    <property type="molecule type" value="Genomic_DNA"/>
</dbReference>
<reference evidence="3" key="1">
    <citation type="submission" date="2023-06" db="EMBL/GenBank/DDBJ databases">
        <title>Genome-scale phylogeny and comparative genomics of the fungal order Sordariales.</title>
        <authorList>
            <consortium name="Lawrence Berkeley National Laboratory"/>
            <person name="Hensen N."/>
            <person name="Bonometti L."/>
            <person name="Westerberg I."/>
            <person name="Brannstrom I.O."/>
            <person name="Guillou S."/>
            <person name="Cros-Aarteil S."/>
            <person name="Calhoun S."/>
            <person name="Haridas S."/>
            <person name="Kuo A."/>
            <person name="Mondo S."/>
            <person name="Pangilinan J."/>
            <person name="Riley R."/>
            <person name="Labutti K."/>
            <person name="Andreopoulos B."/>
            <person name="Lipzen A."/>
            <person name="Chen C."/>
            <person name="Yanf M."/>
            <person name="Daum C."/>
            <person name="Ng V."/>
            <person name="Clum A."/>
            <person name="Steindorff A."/>
            <person name="Ohm R."/>
            <person name="Martin F."/>
            <person name="Silar P."/>
            <person name="Natvig D."/>
            <person name="Lalanne C."/>
            <person name="Gautier V."/>
            <person name="Ament-Velasquez S.L."/>
            <person name="Kruys A."/>
            <person name="Hutchinson M.I."/>
            <person name="Powell A.J."/>
            <person name="Barry K."/>
            <person name="Miller A.N."/>
            <person name="Grigoriev I.V."/>
            <person name="Debuchy R."/>
            <person name="Gladieux P."/>
            <person name="Thoren M.H."/>
            <person name="Johannesson H."/>
        </authorList>
    </citation>
    <scope>NUCLEOTIDE SEQUENCE</scope>
    <source>
        <strain evidence="3">CBS 540.89</strain>
    </source>
</reference>
<keyword evidence="1" id="KW-0175">Coiled coil</keyword>
<feature type="compositionally biased region" description="Polar residues" evidence="2">
    <location>
        <begin position="66"/>
        <end position="75"/>
    </location>
</feature>
<feature type="region of interest" description="Disordered" evidence="2">
    <location>
        <begin position="243"/>
        <end position="269"/>
    </location>
</feature>
<gene>
    <name evidence="3" type="ORF">B0T21DRAFT_364460</name>
</gene>
<organism evidence="3 4">
    <name type="scientific">Apiosordaria backusii</name>
    <dbReference type="NCBI Taxonomy" id="314023"/>
    <lineage>
        <taxon>Eukaryota</taxon>
        <taxon>Fungi</taxon>
        <taxon>Dikarya</taxon>
        <taxon>Ascomycota</taxon>
        <taxon>Pezizomycotina</taxon>
        <taxon>Sordariomycetes</taxon>
        <taxon>Sordariomycetidae</taxon>
        <taxon>Sordariales</taxon>
        <taxon>Lasiosphaeriaceae</taxon>
        <taxon>Apiosordaria</taxon>
    </lineage>
</organism>
<sequence length="269" mass="30016">MTQAQDPRKTTVENAPMIKRLMMEAISEALRGFSSSKALGKRLLDEDASEGGDDGPSTKAEKKQKTVQAQGGTDEQTVRPRLLPGPDMRLARLSLPRTCENIESNYKPPETKAHGLEARDVVTAPGNVERAREQEMGEKLAEISKAYDVMVTKIVKLEQENSTLRKQMNELSMKYEAMNERQKAVVNGHEAMEVKMAKVEQENQTLRNQMAACFQRLELLERGHYIRPALQHAPAQQLRSPFKAGQQQGFGGGGNAGRFYNGPTYSRPM</sequence>
<name>A0AA40EEN7_9PEZI</name>
<dbReference type="AlphaFoldDB" id="A0AA40EEN7"/>
<accession>A0AA40EEN7</accession>
<feature type="region of interest" description="Disordered" evidence="2">
    <location>
        <begin position="42"/>
        <end position="88"/>
    </location>
</feature>
<dbReference type="Proteomes" id="UP001172159">
    <property type="component" value="Unassembled WGS sequence"/>
</dbReference>
<evidence type="ECO:0000256" key="2">
    <source>
        <dbReference type="SAM" id="MobiDB-lite"/>
    </source>
</evidence>
<evidence type="ECO:0000313" key="3">
    <source>
        <dbReference type="EMBL" id="KAK0737105.1"/>
    </source>
</evidence>
<keyword evidence="4" id="KW-1185">Reference proteome</keyword>
<proteinExistence type="predicted"/>